<reference evidence="1" key="1">
    <citation type="submission" date="2014-09" db="EMBL/GenBank/DDBJ databases">
        <authorList>
            <person name="Magalhaes I.L.F."/>
            <person name="Oliveira U."/>
            <person name="Santos F.R."/>
            <person name="Vidigal T.H.D.A."/>
            <person name="Brescovit A.D."/>
            <person name="Santos A.J."/>
        </authorList>
    </citation>
    <scope>NUCLEOTIDE SEQUENCE</scope>
    <source>
        <tissue evidence="1">Shoot tissue taken approximately 20 cm above the soil surface</tissue>
    </source>
</reference>
<dbReference type="AlphaFoldDB" id="A0A0A8XST3"/>
<reference evidence="1" key="2">
    <citation type="journal article" date="2015" name="Data Brief">
        <title>Shoot transcriptome of the giant reed, Arundo donax.</title>
        <authorList>
            <person name="Barrero R.A."/>
            <person name="Guerrero F.D."/>
            <person name="Moolhuijzen P."/>
            <person name="Goolsby J.A."/>
            <person name="Tidwell J."/>
            <person name="Bellgard S.E."/>
            <person name="Bellgard M.I."/>
        </authorList>
    </citation>
    <scope>NUCLEOTIDE SEQUENCE</scope>
    <source>
        <tissue evidence="1">Shoot tissue taken approximately 20 cm above the soil surface</tissue>
    </source>
</reference>
<evidence type="ECO:0000313" key="1">
    <source>
        <dbReference type="EMBL" id="JAD15828.1"/>
    </source>
</evidence>
<sequence>MPRRAKPMHYQDDPVNLAQQQQNVCTCHCSLNLLQFLNSRDLFLLNREVFDTHEITNFADNL</sequence>
<organism evidence="1">
    <name type="scientific">Arundo donax</name>
    <name type="common">Giant reed</name>
    <name type="synonym">Donax arundinaceus</name>
    <dbReference type="NCBI Taxonomy" id="35708"/>
    <lineage>
        <taxon>Eukaryota</taxon>
        <taxon>Viridiplantae</taxon>
        <taxon>Streptophyta</taxon>
        <taxon>Embryophyta</taxon>
        <taxon>Tracheophyta</taxon>
        <taxon>Spermatophyta</taxon>
        <taxon>Magnoliopsida</taxon>
        <taxon>Liliopsida</taxon>
        <taxon>Poales</taxon>
        <taxon>Poaceae</taxon>
        <taxon>PACMAD clade</taxon>
        <taxon>Arundinoideae</taxon>
        <taxon>Arundineae</taxon>
        <taxon>Arundo</taxon>
    </lineage>
</organism>
<proteinExistence type="predicted"/>
<accession>A0A0A8XST3</accession>
<protein>
    <submittedName>
        <fullName evidence="1">Uncharacterized protein</fullName>
    </submittedName>
</protein>
<name>A0A0A8XST3_ARUDO</name>
<dbReference type="EMBL" id="GBRH01282067">
    <property type="protein sequence ID" value="JAD15828.1"/>
    <property type="molecule type" value="Transcribed_RNA"/>
</dbReference>